<dbReference type="PATRIC" id="fig|1121439.3.peg.846"/>
<dbReference type="eggNOG" id="COG0612">
    <property type="taxonomic scope" value="Bacteria"/>
</dbReference>
<feature type="region of interest" description="Disordered" evidence="4">
    <location>
        <begin position="31"/>
        <end position="50"/>
    </location>
</feature>
<evidence type="ECO:0000256" key="3">
    <source>
        <dbReference type="RuleBase" id="RU004447"/>
    </source>
</evidence>
<evidence type="ECO:0000313" key="7">
    <source>
        <dbReference type="EMBL" id="EPR35089.1"/>
    </source>
</evidence>
<dbReference type="InterPro" id="IPR011765">
    <property type="entry name" value="Pept_M16_N"/>
</dbReference>
<comment type="caution">
    <text evidence="7">The sequence shown here is derived from an EMBL/GenBank/DDBJ whole genome shotgun (WGS) entry which is preliminary data.</text>
</comment>
<proteinExistence type="inferred from homology"/>
<gene>
    <name evidence="7" type="ORF">dsat_2452</name>
</gene>
<dbReference type="InterPro" id="IPR001431">
    <property type="entry name" value="Pept_M16_Zn_BS"/>
</dbReference>
<feature type="domain" description="Peptidase M16 C-terminal" evidence="6">
    <location>
        <begin position="683"/>
        <end position="853"/>
    </location>
</feature>
<dbReference type="InterPro" id="IPR011249">
    <property type="entry name" value="Metalloenz_LuxS/M16"/>
</dbReference>
<dbReference type="AlphaFoldDB" id="S7UMB2"/>
<dbReference type="Pfam" id="PF00675">
    <property type="entry name" value="Peptidase_M16"/>
    <property type="match status" value="1"/>
</dbReference>
<accession>S7UMB2</accession>
<dbReference type="Gene3D" id="3.30.830.10">
    <property type="entry name" value="Metalloenzyme, LuxS/M16 peptidase-like"/>
    <property type="match status" value="4"/>
</dbReference>
<evidence type="ECO:0000256" key="1">
    <source>
        <dbReference type="ARBA" id="ARBA00001947"/>
    </source>
</evidence>
<dbReference type="OrthoDB" id="9811314at2"/>
<keyword evidence="8" id="KW-1185">Reference proteome</keyword>
<feature type="domain" description="Peptidase M16 N-terminal" evidence="5">
    <location>
        <begin position="86"/>
        <end position="230"/>
    </location>
</feature>
<evidence type="ECO:0000313" key="8">
    <source>
        <dbReference type="Proteomes" id="UP000014975"/>
    </source>
</evidence>
<reference evidence="7 8" key="1">
    <citation type="journal article" date="2013" name="Genome Announc.">
        <title>Draft genome sequences for three mercury-methylating, sulfate-reducing bacteria.</title>
        <authorList>
            <person name="Brown S.D."/>
            <person name="Hurt R.A.Jr."/>
            <person name="Gilmour C.C."/>
            <person name="Elias D.A."/>
        </authorList>
    </citation>
    <scope>NUCLEOTIDE SEQUENCE [LARGE SCALE GENOMIC DNA]</scope>
    <source>
        <strain evidence="7 8">DSM 16529</strain>
    </source>
</reference>
<feature type="domain" description="Peptidase M16 C-terminal" evidence="6">
    <location>
        <begin position="239"/>
        <end position="416"/>
    </location>
</feature>
<evidence type="ECO:0000256" key="2">
    <source>
        <dbReference type="ARBA" id="ARBA00007261"/>
    </source>
</evidence>
<dbReference type="GO" id="GO:0046872">
    <property type="term" value="F:metal ion binding"/>
    <property type="evidence" value="ECO:0007669"/>
    <property type="project" value="InterPro"/>
</dbReference>
<dbReference type="GO" id="GO:0004222">
    <property type="term" value="F:metalloendopeptidase activity"/>
    <property type="evidence" value="ECO:0007669"/>
    <property type="project" value="InterPro"/>
</dbReference>
<dbReference type="PROSITE" id="PS51257">
    <property type="entry name" value="PROKAR_LIPOPROTEIN"/>
    <property type="match status" value="1"/>
</dbReference>
<comment type="cofactor">
    <cofactor evidence="1">
        <name>Zn(2+)</name>
        <dbReference type="ChEBI" id="CHEBI:29105"/>
    </cofactor>
</comment>
<dbReference type="PANTHER" id="PTHR11851">
    <property type="entry name" value="METALLOPROTEASE"/>
    <property type="match status" value="1"/>
</dbReference>
<dbReference type="PANTHER" id="PTHR11851:SF49">
    <property type="entry name" value="MITOCHONDRIAL-PROCESSING PEPTIDASE SUBUNIT ALPHA"/>
    <property type="match status" value="1"/>
</dbReference>
<dbReference type="EMBL" id="ATHI01000005">
    <property type="protein sequence ID" value="EPR35089.1"/>
    <property type="molecule type" value="Genomic_DNA"/>
</dbReference>
<evidence type="ECO:0000256" key="4">
    <source>
        <dbReference type="SAM" id="MobiDB-lite"/>
    </source>
</evidence>
<dbReference type="GO" id="GO:0006508">
    <property type="term" value="P:proteolysis"/>
    <property type="evidence" value="ECO:0007669"/>
    <property type="project" value="InterPro"/>
</dbReference>
<comment type="similarity">
    <text evidence="2 3">Belongs to the peptidase M16 family.</text>
</comment>
<dbReference type="SUPFAM" id="SSF63411">
    <property type="entry name" value="LuxS/MPP-like metallohydrolase"/>
    <property type="match status" value="4"/>
</dbReference>
<organism evidence="7 8">
    <name type="scientific">Alkalidesulfovibrio alkalitolerans DSM 16529</name>
    <dbReference type="NCBI Taxonomy" id="1121439"/>
    <lineage>
        <taxon>Bacteria</taxon>
        <taxon>Pseudomonadati</taxon>
        <taxon>Thermodesulfobacteriota</taxon>
        <taxon>Desulfovibrionia</taxon>
        <taxon>Desulfovibrionales</taxon>
        <taxon>Desulfovibrionaceae</taxon>
        <taxon>Alkalidesulfovibrio</taxon>
    </lineage>
</organism>
<protein>
    <submittedName>
        <fullName evidence="7">Peptidase M16 domain protein</fullName>
    </submittedName>
</protein>
<name>S7UMB2_9BACT</name>
<sequence length="920" mass="100587">MRLIVWTLLASLFLFGGCDYMGTIERMDREQRAAERSAERTPAPTPPADGFVRDGADEAASVAGDAIADGDAAQPRITILENGMTVLTQADGRFPLASIRLYVRAGSGWEEEREAGISHFLEHMAFKGTDRRAPGQVAGEIEGAGGSMNAGTSFDYTVYYVDVPKDAWRLGIDILHDMTVNPSLDPDEFESERQVVVSEIEMGEDTPGRRQFKALQEMVWPETSYGRPIIGFRETLAEMTPEDMRAYLRRLYQPRSMLLVAVGDIDHAEVLQKTRTLFGPLRNQGPLTRPVELPLPLFSGPVVRVEHGNWNKAYLSLAFPVSGLKRQEAVGLELLAQLLGGGQSARLPRKFRYEQQMVDQVSAFSMTLERGGMFVIQAVCDADKAETFVRALAEEMAGLSPHDFGPDEMARAKLQLEDALYRSKETLSGLAGKLGYFTFFEDGQVSEDNYLFSLRTADAETLGGVMDEYLRSDRLASVLLLPEGTELSGDALAEGVREIWASPAETAARHETGARGEVEVVELDGGVSVVLMPDATLPYAAMDIVWPGGGVLEPQGAEGLAAFTSNYLGKGAGGRTTTQLQDYLADRAASVGASARRDAFSVSARYPARFAAEVLPIVRDMILDPAFSGDELGRVRQEQLAAIKQREDQPLGLAFRRIFPFLFEGPGYGTHHLGIPESVSAFQPDDAKAFFERQRSAPFVLSACGVFEREAVLELARDLAARTGPRRSVEIAPPVWKDERQATAHLPGRNQTHLVKIFPAPGLNSPDAPALALLKEALAGQSGILFRELRDRQGLGYSVTAMLWQTPDSGFLAFYIGTDPDKAEQALAGFEETVESLSREPLPVAEVERAQNLMRGDYWRDRQTLGSRSGEAAGLKARGLPLDFNETLLDKAGKATPEDVAAVASRILRLDKAYLFTVTP</sequence>
<dbReference type="PROSITE" id="PS00143">
    <property type="entry name" value="INSULINASE"/>
    <property type="match status" value="1"/>
</dbReference>
<dbReference type="STRING" id="1121439.dsat_2452"/>
<dbReference type="Pfam" id="PF05193">
    <property type="entry name" value="Peptidase_M16_C"/>
    <property type="match status" value="2"/>
</dbReference>
<evidence type="ECO:0000259" key="6">
    <source>
        <dbReference type="Pfam" id="PF05193"/>
    </source>
</evidence>
<dbReference type="Proteomes" id="UP000014975">
    <property type="component" value="Unassembled WGS sequence"/>
</dbReference>
<dbReference type="InterPro" id="IPR007863">
    <property type="entry name" value="Peptidase_M16_C"/>
</dbReference>
<dbReference type="InterPro" id="IPR050361">
    <property type="entry name" value="MPP/UQCRC_Complex"/>
</dbReference>
<evidence type="ECO:0000259" key="5">
    <source>
        <dbReference type="Pfam" id="PF00675"/>
    </source>
</evidence>